<feature type="compositionally biased region" description="Basic and acidic residues" evidence="1">
    <location>
        <begin position="64"/>
        <end position="79"/>
    </location>
</feature>
<keyword evidence="3" id="KW-1185">Reference proteome</keyword>
<feature type="compositionally biased region" description="Basic and acidic residues" evidence="1">
    <location>
        <begin position="204"/>
        <end position="239"/>
    </location>
</feature>
<feature type="region of interest" description="Disordered" evidence="1">
    <location>
        <begin position="127"/>
        <end position="266"/>
    </location>
</feature>
<feature type="region of interest" description="Disordered" evidence="1">
    <location>
        <begin position="1"/>
        <end position="79"/>
    </location>
</feature>
<protein>
    <submittedName>
        <fullName evidence="2">Uncharacterized protein</fullName>
    </submittedName>
</protein>
<comment type="caution">
    <text evidence="2">The sequence shown here is derived from an EMBL/GenBank/DDBJ whole genome shotgun (WGS) entry which is preliminary data.</text>
</comment>
<dbReference type="Proteomes" id="UP001430848">
    <property type="component" value="Unassembled WGS sequence"/>
</dbReference>
<organism evidence="2 3">
    <name type="scientific">Diaporthe eres</name>
    <name type="common">Phomopsis oblonga</name>
    <dbReference type="NCBI Taxonomy" id="83184"/>
    <lineage>
        <taxon>Eukaryota</taxon>
        <taxon>Fungi</taxon>
        <taxon>Dikarya</taxon>
        <taxon>Ascomycota</taxon>
        <taxon>Pezizomycotina</taxon>
        <taxon>Sordariomycetes</taxon>
        <taxon>Sordariomycetidae</taxon>
        <taxon>Diaporthales</taxon>
        <taxon>Diaporthaceae</taxon>
        <taxon>Diaporthe</taxon>
        <taxon>Diaporthe eres species complex</taxon>
    </lineage>
</organism>
<feature type="compositionally biased region" description="Basic and acidic residues" evidence="1">
    <location>
        <begin position="255"/>
        <end position="266"/>
    </location>
</feature>
<sequence>MDFINKFKHGEEQEQKQEHSYTDSAAQTGSTHDVSHAAPQHDAEEPKRDFLGKLIGGSGHHGGKHESDDDDKSFFDKLTSKEDREKKKLELEKRELELNYELEKVLKEKKDNEGFFEKLKDKFDGDIDKEKVVEHEPPKEDDKPSFFDKLTGKDEREKKAVELDRKEAEVRAELEKVKHDKKENQDLLERIKDHLDGDDDEEDNKAKEHDKPSFFDKITGKAEKEEEERRRREEEEKNAFKKMQHKINEGLGGGHKGEEKEDFLDKTIDGFQEHVLRKGDQSHESAFEQAKDAQIAAAIRSQLNLKEKKDKH</sequence>
<proteinExistence type="predicted"/>
<feature type="compositionally biased region" description="Basic and acidic residues" evidence="1">
    <location>
        <begin position="8"/>
        <end position="21"/>
    </location>
</feature>
<name>A0ABR1PFA3_DIAER</name>
<reference evidence="2 3" key="1">
    <citation type="submission" date="2024-02" db="EMBL/GenBank/DDBJ databases">
        <title>De novo assembly and annotation of 12 fungi associated with fruit tree decline syndrome in Ontario, Canada.</title>
        <authorList>
            <person name="Sulman M."/>
            <person name="Ellouze W."/>
            <person name="Ilyukhin E."/>
        </authorList>
    </citation>
    <scope>NUCLEOTIDE SEQUENCE [LARGE SCALE GENOMIC DNA]</scope>
    <source>
        <strain evidence="2 3">M169</strain>
    </source>
</reference>
<evidence type="ECO:0000256" key="1">
    <source>
        <dbReference type="SAM" id="MobiDB-lite"/>
    </source>
</evidence>
<feature type="compositionally biased region" description="Basic and acidic residues" evidence="1">
    <location>
        <begin position="127"/>
        <end position="195"/>
    </location>
</feature>
<feature type="compositionally biased region" description="Basic and acidic residues" evidence="1">
    <location>
        <begin position="33"/>
        <end position="51"/>
    </location>
</feature>
<accession>A0ABR1PFA3</accession>
<gene>
    <name evidence="2" type="ORF">SLS63_003833</name>
</gene>
<dbReference type="EMBL" id="JAKNSF020000013">
    <property type="protein sequence ID" value="KAK7735363.1"/>
    <property type="molecule type" value="Genomic_DNA"/>
</dbReference>
<evidence type="ECO:0000313" key="2">
    <source>
        <dbReference type="EMBL" id="KAK7735363.1"/>
    </source>
</evidence>
<evidence type="ECO:0000313" key="3">
    <source>
        <dbReference type="Proteomes" id="UP001430848"/>
    </source>
</evidence>
<feature type="compositionally biased region" description="Polar residues" evidence="1">
    <location>
        <begin position="22"/>
        <end position="32"/>
    </location>
</feature>